<sequence>MNRSLSNLTTWESHEWEYLNQELRLTNQIAEDNEYNVTSSVLLDPRQCAAYLDRLQPLYRSSSRALTASMFSKRYAFMMVCPILYAMSMYRKTFSLTIDNCQLESAYFQLPTRKTWMPNLLLRDPSVYQLQSADVTNNEVYAQQREEIVRRVFAQHLQPILQNISQVSSLSRTILWENIAIYVYVLYENRLLKEANEEQRQHIQQDLHYLTQQAPNDCFGERRNPLAQFYTKKRAVPRSEQPQRVRKTCCAHYELPAPSDYCPTCPKICKYENV</sequence>
<dbReference type="InterPro" id="IPR022770">
    <property type="entry name" value="IucA/IucC-like_C"/>
</dbReference>
<feature type="domain" description="Ferric siderophore reductase C-terminal" evidence="2">
    <location>
        <begin position="246"/>
        <end position="267"/>
    </location>
</feature>
<evidence type="ECO:0000259" key="2">
    <source>
        <dbReference type="Pfam" id="PF11575"/>
    </source>
</evidence>
<dbReference type="Pfam" id="PF11575">
    <property type="entry name" value="FhuF_C"/>
    <property type="match status" value="1"/>
</dbReference>
<evidence type="ECO:0000313" key="3">
    <source>
        <dbReference type="EMBL" id="MFD1990519.1"/>
    </source>
</evidence>
<proteinExistence type="predicted"/>
<protein>
    <submittedName>
        <fullName evidence="3">IucA/IucC family C-terminal-domain containing protein</fullName>
    </submittedName>
</protein>
<name>A0ABW4UUA1_9BACL</name>
<dbReference type="EMBL" id="JBHUGF010000010">
    <property type="protein sequence ID" value="MFD1990519.1"/>
    <property type="molecule type" value="Genomic_DNA"/>
</dbReference>
<dbReference type="Proteomes" id="UP001597403">
    <property type="component" value="Unassembled WGS sequence"/>
</dbReference>
<comment type="caution">
    <text evidence="3">The sequence shown here is derived from an EMBL/GenBank/DDBJ whole genome shotgun (WGS) entry which is preliminary data.</text>
</comment>
<evidence type="ECO:0000313" key="4">
    <source>
        <dbReference type="Proteomes" id="UP001597403"/>
    </source>
</evidence>
<keyword evidence="4" id="KW-1185">Reference proteome</keyword>
<reference evidence="4" key="1">
    <citation type="journal article" date="2019" name="Int. J. Syst. Evol. Microbiol.">
        <title>The Global Catalogue of Microorganisms (GCM) 10K type strain sequencing project: providing services to taxonomists for standard genome sequencing and annotation.</title>
        <authorList>
            <consortium name="The Broad Institute Genomics Platform"/>
            <consortium name="The Broad Institute Genome Sequencing Center for Infectious Disease"/>
            <person name="Wu L."/>
            <person name="Ma J."/>
        </authorList>
    </citation>
    <scope>NUCLEOTIDE SEQUENCE [LARGE SCALE GENOMIC DNA]</scope>
    <source>
        <strain evidence="4">CGMCC 1.15067</strain>
    </source>
</reference>
<dbReference type="RefSeq" id="WP_204824204.1">
    <property type="nucleotide sequence ID" value="NZ_JBHUGF010000010.1"/>
</dbReference>
<evidence type="ECO:0000259" key="1">
    <source>
        <dbReference type="Pfam" id="PF06276"/>
    </source>
</evidence>
<dbReference type="InterPro" id="IPR024726">
    <property type="entry name" value="FhuF_C"/>
</dbReference>
<organism evidence="3 4">
    <name type="scientific">Paenibacillus nicotianae</name>
    <dbReference type="NCBI Taxonomy" id="1526551"/>
    <lineage>
        <taxon>Bacteria</taxon>
        <taxon>Bacillati</taxon>
        <taxon>Bacillota</taxon>
        <taxon>Bacilli</taxon>
        <taxon>Bacillales</taxon>
        <taxon>Paenibacillaceae</taxon>
        <taxon>Paenibacillus</taxon>
    </lineage>
</organism>
<feature type="domain" description="Aerobactin siderophore biosynthesis IucA/IucC-like C-terminal" evidence="1">
    <location>
        <begin position="69"/>
        <end position="228"/>
    </location>
</feature>
<accession>A0ABW4UUA1</accession>
<gene>
    <name evidence="3" type="ORF">ACFSGI_11165</name>
</gene>
<dbReference type="Pfam" id="PF06276">
    <property type="entry name" value="FhuF"/>
    <property type="match status" value="1"/>
</dbReference>